<keyword evidence="2" id="KW-0472">Membrane</keyword>
<reference evidence="4" key="1">
    <citation type="journal article" date="2022" name="Int. J. Mol. Sci.">
        <title>Draft Genome of Tanacetum Coccineum: Genomic Comparison of Closely Related Tanacetum-Family Plants.</title>
        <authorList>
            <person name="Yamashiro T."/>
            <person name="Shiraishi A."/>
            <person name="Nakayama K."/>
            <person name="Satake H."/>
        </authorList>
    </citation>
    <scope>NUCLEOTIDE SEQUENCE</scope>
</reference>
<organism evidence="4 5">
    <name type="scientific">Tanacetum coccineum</name>
    <dbReference type="NCBI Taxonomy" id="301880"/>
    <lineage>
        <taxon>Eukaryota</taxon>
        <taxon>Viridiplantae</taxon>
        <taxon>Streptophyta</taxon>
        <taxon>Embryophyta</taxon>
        <taxon>Tracheophyta</taxon>
        <taxon>Spermatophyta</taxon>
        <taxon>Magnoliopsida</taxon>
        <taxon>eudicotyledons</taxon>
        <taxon>Gunneridae</taxon>
        <taxon>Pentapetalae</taxon>
        <taxon>asterids</taxon>
        <taxon>campanulids</taxon>
        <taxon>Asterales</taxon>
        <taxon>Asteraceae</taxon>
        <taxon>Asteroideae</taxon>
        <taxon>Anthemideae</taxon>
        <taxon>Anthemidinae</taxon>
        <taxon>Tanacetum</taxon>
    </lineage>
</organism>
<keyword evidence="2" id="KW-1133">Transmembrane helix</keyword>
<evidence type="ECO:0000256" key="1">
    <source>
        <dbReference type="SAM" id="MobiDB-lite"/>
    </source>
</evidence>
<accession>A0ABQ5A7Y4</accession>
<comment type="caution">
    <text evidence="4">The sequence shown here is derived from an EMBL/GenBank/DDBJ whole genome shotgun (WGS) entry which is preliminary data.</text>
</comment>
<feature type="region of interest" description="Disordered" evidence="1">
    <location>
        <begin position="453"/>
        <end position="509"/>
    </location>
</feature>
<sequence>MTMSRMQLNSKFVNNMLPEWSRFITEVKLNRGLKESNCDQLYAYLKQHEVHANENRIMMERFEVQPNNDPLSLVSTPSSSASKTEEVTLLKKDFKQKEDKFLEEFLDIKKLKDKIHKVAIGYKNPLCLTRAKQVQPALYNGHVLVMSNHARPVVHDSEDTREISEITRKRMLEKMKSPLCVENKVRIAPPDYSKENLLATFAPQRNLTPEQIFWSIDDNNRKKAETLAPKPISALTVYPPNTPVKLVPRILPTKSQEAPDFNSFFKIKNLEHQIKEKDNVIRRLKDLVASVNDRSREPYNAVDVTALIEQNNCDRVELEKVKQHYKELYDSIKIQRAHTSEKTSTMLNEIESLKAQLRSKEPCFTSDYVKPKVLAPGMYAIDVKPIPHPLKNNRSAHLNYISHLKESVETVREIVEEARVVKPLDSSLNYACRYTKLSQELLQCVIGTCPKSFNERDNKAPSTPVTRKKQVTFSDKPGTSSRVNDSTEASGSKPRSNTKNYNPAVLRRKKRRKVEFNKNQADLNTKRHTNRDNSFIQDPRVLETMGKLFADIGYQWRPTGKKLTLGKLDCGLQDMLVKCDLKSILPLEGLGHNLFSYGILVILILILGSGLQNLTCFCFVIVIVQISLKAAWQPICTRLSIDEMKKSSPICLDVQSSKSKSWLWHRRLNHLNFGTINDLARKDLVRGLPRLKFEKDHLCSACQLGKSKNFFPPQNLKIPILKFLHTLHMICNGRNESPEY</sequence>
<dbReference type="EMBL" id="BQNB010011987">
    <property type="protein sequence ID" value="GJS97741.1"/>
    <property type="molecule type" value="Genomic_DNA"/>
</dbReference>
<protein>
    <submittedName>
        <fullName evidence="4">Retrovirus-related pol polyprotein from transposon TNT 1-94</fullName>
    </submittedName>
</protein>
<evidence type="ECO:0000259" key="3">
    <source>
        <dbReference type="Pfam" id="PF13976"/>
    </source>
</evidence>
<gene>
    <name evidence="4" type="ORF">Tco_0804709</name>
</gene>
<feature type="transmembrane region" description="Helical" evidence="2">
    <location>
        <begin position="594"/>
        <end position="624"/>
    </location>
</feature>
<feature type="domain" description="GAG-pre-integrase" evidence="3">
    <location>
        <begin position="639"/>
        <end position="707"/>
    </location>
</feature>
<reference evidence="4" key="2">
    <citation type="submission" date="2022-01" db="EMBL/GenBank/DDBJ databases">
        <authorList>
            <person name="Yamashiro T."/>
            <person name="Shiraishi A."/>
            <person name="Satake H."/>
            <person name="Nakayama K."/>
        </authorList>
    </citation>
    <scope>NUCLEOTIDE SEQUENCE</scope>
</reference>
<evidence type="ECO:0000313" key="5">
    <source>
        <dbReference type="Proteomes" id="UP001151760"/>
    </source>
</evidence>
<feature type="compositionally biased region" description="Polar residues" evidence="1">
    <location>
        <begin position="460"/>
        <end position="501"/>
    </location>
</feature>
<keyword evidence="2" id="KW-0812">Transmembrane</keyword>
<dbReference type="InterPro" id="IPR025724">
    <property type="entry name" value="GAG-pre-integrase_dom"/>
</dbReference>
<proteinExistence type="predicted"/>
<keyword evidence="5" id="KW-1185">Reference proteome</keyword>
<dbReference type="Proteomes" id="UP001151760">
    <property type="component" value="Unassembled WGS sequence"/>
</dbReference>
<dbReference type="Pfam" id="PF13976">
    <property type="entry name" value="gag_pre-integrs"/>
    <property type="match status" value="1"/>
</dbReference>
<evidence type="ECO:0000313" key="4">
    <source>
        <dbReference type="EMBL" id="GJS97741.1"/>
    </source>
</evidence>
<evidence type="ECO:0000256" key="2">
    <source>
        <dbReference type="SAM" id="Phobius"/>
    </source>
</evidence>
<name>A0ABQ5A7Y4_9ASTR</name>